<protein>
    <submittedName>
        <fullName evidence="13">TonB-dependent receptor-like protein</fullName>
    </submittedName>
</protein>
<keyword evidence="3 8" id="KW-1134">Transmembrane beta strand</keyword>
<organism evidence="13 14">
    <name type="scientific">Sphingobium chlorophenolicum</name>
    <dbReference type="NCBI Taxonomy" id="46429"/>
    <lineage>
        <taxon>Bacteria</taxon>
        <taxon>Pseudomonadati</taxon>
        <taxon>Pseudomonadota</taxon>
        <taxon>Alphaproteobacteria</taxon>
        <taxon>Sphingomonadales</taxon>
        <taxon>Sphingomonadaceae</taxon>
        <taxon>Sphingobium</taxon>
    </lineage>
</organism>
<dbReference type="Pfam" id="PF00593">
    <property type="entry name" value="TonB_dep_Rec_b-barrel"/>
    <property type="match status" value="1"/>
</dbReference>
<gene>
    <name evidence="13" type="ORF">BV95_04177</name>
</gene>
<sequence>MNSKSFVSRAAMIIALSSPASALAQTGDPQAASTTDGAAIIVTGTRLTGMRAVDSPAPIQLLSAETLQRTGSPDLMQSLAQQLPSVQAQSFGGDLQAHNLQMKLRGLSPNHTLILVNGKRRHGTANVSVAGGPYGGSAAPDVSFILPESIERVEVLQDGAAAQYGTDAIAGVINFLQKKADHGGSINLTGGEYYDQGGKTYAIGGNIGLAPFDGAYLNISAQKKHKGFSFRGDINPQAIRLSSTYPEIRNLPGYPYTNRIIGDPHIDQTVVNYNAGYEFGDYEIYSFGSYGHKKAAAYENTRPPTTVVSASGVPYYAGGFQPQERIDETDYSVTGGFRGAIGDTTFDLASTYGKDVVEVYVYHSANAQLYADTGFTPETFHNGDFFNTQWSNTLDLTHAFDVGLSEPVNVAAGLEFRHETFGIRSGDPASYYGGGAQSFFGYSPNDAGKYKRDNFSQYLDISLKPVENWLVDGAVRHEHYSDFGDTTVFKLTTRYDFSDAFALRGTVSTGFRAPTLAEGGYSGLNVGPGFVGGVLPPASAAAGALGFGGLKPEKSTNFSLGTVFNPTRNFTLTLDAYQITIRNRIMTSTAFSGFTGNRCPAGYAGSNAAACLPFDADQYAIYNQLAVLSAVNAALGGSSTVTDWRTADAIPAYVLFADNGIDRNTEGGVSVQSFVNGVKMRTRGVDLVASYIGDLGELGRLDLTLTANYNQNKVLGINPLPSALYSSTINLELTRLIDATSEVELEHSTPRFRGTFNAFWTWGKFTANLRESYYSQVYTLETARSGPDAGNLIKVPVKEAFITDLELGYQIAKPIKISVGANNLFNKYPTQRSKEFIRNTELANQERGYSTSKYPTFSPYGINGGYYYARVNVTF</sequence>
<dbReference type="Pfam" id="PF07715">
    <property type="entry name" value="Plug"/>
    <property type="match status" value="1"/>
</dbReference>
<comment type="subcellular location">
    <subcellularLocation>
        <location evidence="1 8">Cell outer membrane</location>
        <topology evidence="1 8">Multi-pass membrane protein</topology>
    </subcellularLocation>
</comment>
<evidence type="ECO:0000256" key="5">
    <source>
        <dbReference type="ARBA" id="ARBA00023077"/>
    </source>
</evidence>
<feature type="signal peptide" evidence="10">
    <location>
        <begin position="1"/>
        <end position="22"/>
    </location>
</feature>
<dbReference type="InterPro" id="IPR039426">
    <property type="entry name" value="TonB-dep_rcpt-like"/>
</dbReference>
<dbReference type="RefSeq" id="WP_234703264.1">
    <property type="nucleotide sequence ID" value="NZ_JFHR01000078.1"/>
</dbReference>
<dbReference type="Gene3D" id="2.40.170.20">
    <property type="entry name" value="TonB-dependent receptor, beta-barrel domain"/>
    <property type="match status" value="1"/>
</dbReference>
<dbReference type="EMBL" id="JFHR01000078">
    <property type="protein sequence ID" value="KEQ51544.1"/>
    <property type="molecule type" value="Genomic_DNA"/>
</dbReference>
<dbReference type="eggNOG" id="COG4771">
    <property type="taxonomic scope" value="Bacteria"/>
</dbReference>
<evidence type="ECO:0000256" key="3">
    <source>
        <dbReference type="ARBA" id="ARBA00022452"/>
    </source>
</evidence>
<evidence type="ECO:0000313" key="14">
    <source>
        <dbReference type="Proteomes" id="UP000028411"/>
    </source>
</evidence>
<dbReference type="GO" id="GO:0009279">
    <property type="term" value="C:cell outer membrane"/>
    <property type="evidence" value="ECO:0007669"/>
    <property type="project" value="UniProtKB-SubCell"/>
</dbReference>
<evidence type="ECO:0000256" key="9">
    <source>
        <dbReference type="RuleBase" id="RU003357"/>
    </source>
</evidence>
<dbReference type="AlphaFoldDB" id="A0A081R8M1"/>
<comment type="similarity">
    <text evidence="8 9">Belongs to the TonB-dependent receptor family.</text>
</comment>
<evidence type="ECO:0000259" key="12">
    <source>
        <dbReference type="Pfam" id="PF07715"/>
    </source>
</evidence>
<evidence type="ECO:0000259" key="11">
    <source>
        <dbReference type="Pfam" id="PF00593"/>
    </source>
</evidence>
<keyword evidence="2 8" id="KW-0813">Transport</keyword>
<keyword evidence="4 8" id="KW-0812">Transmembrane</keyword>
<dbReference type="Gene3D" id="2.170.130.10">
    <property type="entry name" value="TonB-dependent receptor, plug domain"/>
    <property type="match status" value="1"/>
</dbReference>
<dbReference type="InterPro" id="IPR000531">
    <property type="entry name" value="Beta-barrel_TonB"/>
</dbReference>
<accession>A0A081R8M1</accession>
<dbReference type="PANTHER" id="PTHR47234">
    <property type="match status" value="1"/>
</dbReference>
<evidence type="ECO:0000256" key="10">
    <source>
        <dbReference type="SAM" id="SignalP"/>
    </source>
</evidence>
<evidence type="ECO:0000256" key="8">
    <source>
        <dbReference type="PROSITE-ProRule" id="PRU01360"/>
    </source>
</evidence>
<evidence type="ECO:0000256" key="4">
    <source>
        <dbReference type="ARBA" id="ARBA00022692"/>
    </source>
</evidence>
<keyword evidence="13" id="KW-0675">Receptor</keyword>
<evidence type="ECO:0000256" key="1">
    <source>
        <dbReference type="ARBA" id="ARBA00004571"/>
    </source>
</evidence>
<evidence type="ECO:0000256" key="6">
    <source>
        <dbReference type="ARBA" id="ARBA00023136"/>
    </source>
</evidence>
<comment type="caution">
    <text evidence="13">The sequence shown here is derived from an EMBL/GenBank/DDBJ whole genome shotgun (WGS) entry which is preliminary data.</text>
</comment>
<dbReference type="SUPFAM" id="SSF56935">
    <property type="entry name" value="Porins"/>
    <property type="match status" value="1"/>
</dbReference>
<dbReference type="InterPro" id="IPR036942">
    <property type="entry name" value="Beta-barrel_TonB_sf"/>
</dbReference>
<dbReference type="PROSITE" id="PS52016">
    <property type="entry name" value="TONB_DEPENDENT_REC_3"/>
    <property type="match status" value="1"/>
</dbReference>
<reference evidence="13 14" key="1">
    <citation type="submission" date="2014-02" db="EMBL/GenBank/DDBJ databases">
        <title>Whole genome sequence of Sphingobium chlorophenolicum NBRC 16172.</title>
        <authorList>
            <person name="Gan H.M."/>
            <person name="Gan H.Y."/>
            <person name="Chew T.H."/>
            <person name="Savka M.A."/>
        </authorList>
    </citation>
    <scope>NUCLEOTIDE SEQUENCE [LARGE SCALE GENOMIC DNA]</scope>
    <source>
        <strain evidence="13 14">NBRC 16172</strain>
    </source>
</reference>
<feature type="domain" description="TonB-dependent receptor plug" evidence="12">
    <location>
        <begin position="53"/>
        <end position="172"/>
    </location>
</feature>
<evidence type="ECO:0000256" key="2">
    <source>
        <dbReference type="ARBA" id="ARBA00022448"/>
    </source>
</evidence>
<dbReference type="Proteomes" id="UP000028411">
    <property type="component" value="Unassembled WGS sequence"/>
</dbReference>
<dbReference type="PATRIC" id="fig|46429.4.peg.4164"/>
<name>A0A081R8M1_SPHCR</name>
<dbReference type="InterPro" id="IPR037066">
    <property type="entry name" value="Plug_dom_sf"/>
</dbReference>
<proteinExistence type="inferred from homology"/>
<keyword evidence="7 8" id="KW-0998">Cell outer membrane</keyword>
<dbReference type="PANTHER" id="PTHR47234:SF3">
    <property type="entry name" value="SECRETIN_TONB SHORT N-TERMINAL DOMAIN-CONTAINING PROTEIN"/>
    <property type="match status" value="1"/>
</dbReference>
<feature type="domain" description="TonB-dependent receptor-like beta-barrel" evidence="11">
    <location>
        <begin position="299"/>
        <end position="824"/>
    </location>
</feature>
<keyword evidence="5 9" id="KW-0798">TonB box</keyword>
<keyword evidence="10" id="KW-0732">Signal</keyword>
<keyword evidence="6 8" id="KW-0472">Membrane</keyword>
<feature type="chain" id="PRO_5001763003" evidence="10">
    <location>
        <begin position="23"/>
        <end position="875"/>
    </location>
</feature>
<evidence type="ECO:0000256" key="7">
    <source>
        <dbReference type="ARBA" id="ARBA00023237"/>
    </source>
</evidence>
<dbReference type="InterPro" id="IPR012910">
    <property type="entry name" value="Plug_dom"/>
</dbReference>
<evidence type="ECO:0000313" key="13">
    <source>
        <dbReference type="EMBL" id="KEQ51544.1"/>
    </source>
</evidence>